<dbReference type="InterPro" id="IPR038071">
    <property type="entry name" value="UROD/MetE-like_sf"/>
</dbReference>
<organism evidence="2 3">
    <name type="scientific">Acetobacterium malicum</name>
    <dbReference type="NCBI Taxonomy" id="52692"/>
    <lineage>
        <taxon>Bacteria</taxon>
        <taxon>Bacillati</taxon>
        <taxon>Bacillota</taxon>
        <taxon>Clostridia</taxon>
        <taxon>Eubacteriales</taxon>
        <taxon>Eubacteriaceae</taxon>
        <taxon>Acetobacterium</taxon>
    </lineage>
</organism>
<evidence type="ECO:0000313" key="3">
    <source>
        <dbReference type="Proteomes" id="UP000622405"/>
    </source>
</evidence>
<evidence type="ECO:0000313" key="2">
    <source>
        <dbReference type="EMBL" id="MBC3901214.1"/>
    </source>
</evidence>
<proteinExistence type="predicted"/>
<reference evidence="2 3" key="1">
    <citation type="journal article" date="2020" name="mSystems">
        <title>Defining Genomic and Predicted Metabolic Features of the Acetobacterium Genus.</title>
        <authorList>
            <person name="Ross D.E."/>
            <person name="Marshall C.W."/>
            <person name="Gulliver D."/>
            <person name="May H.D."/>
            <person name="Norman R.S."/>
        </authorList>
    </citation>
    <scope>NUCLEOTIDE SEQUENCE [LARGE SCALE GENOMIC DNA]</scope>
    <source>
        <strain evidence="2 3">DSM 4132</strain>
    </source>
</reference>
<dbReference type="Proteomes" id="UP000622405">
    <property type="component" value="Unassembled WGS sequence"/>
</dbReference>
<dbReference type="Pfam" id="PF01208">
    <property type="entry name" value="URO-D"/>
    <property type="match status" value="1"/>
</dbReference>
<evidence type="ECO:0000259" key="1">
    <source>
        <dbReference type="Pfam" id="PF01208"/>
    </source>
</evidence>
<sequence length="377" mass="43644">MFKVKEFVMREKFDQKEFEVIGEYPDYPTHVMALVPKAPIQKKFNRPITARENWKLLFNGKKPYWIPQAGFFNCEVQVFRPRMHPDNVATRLVFDAEELPQYESNIAKGWFDLDWEWVDIAGGASVHPGNPAVRDINKWEEQVPFPNLDDMDWEHCIAKNKDYVKSDKMVQVGLLSGFWERLMSLMDVDHAAIALVDEDQQDGVHRLFDRLADLYVDYIDRLHKHFAIDGFLIHDDWGTQNNPFFSLATCREMIVPYLKRVVDACHERNIAFELHSCGRVEPLVPALIEAGVDLWCGQTMNDYLRMATTYQEVSLVFGVQLLPEPAGTTAEEIRAMAKDFVEKYKDCKIALVNKGASPLFFAAVYEFSRKAYEQAED</sequence>
<dbReference type="EMBL" id="WJBE01000022">
    <property type="protein sequence ID" value="MBC3901214.1"/>
    <property type="molecule type" value="Genomic_DNA"/>
</dbReference>
<protein>
    <recommendedName>
        <fullName evidence="1">Uroporphyrinogen decarboxylase (URO-D) domain-containing protein</fullName>
    </recommendedName>
</protein>
<feature type="domain" description="Uroporphyrinogen decarboxylase (URO-D)" evidence="1">
    <location>
        <begin position="174"/>
        <end position="297"/>
    </location>
</feature>
<gene>
    <name evidence="2" type="ORF">GH811_16505</name>
</gene>
<dbReference type="InterPro" id="IPR000257">
    <property type="entry name" value="Uroporphyrinogen_deCOase"/>
</dbReference>
<name>A0ABR6Z1H0_9FIRM</name>
<dbReference type="Gene3D" id="3.20.20.210">
    <property type="match status" value="1"/>
</dbReference>
<keyword evidence="3" id="KW-1185">Reference proteome</keyword>
<comment type="caution">
    <text evidence="2">The sequence shown here is derived from an EMBL/GenBank/DDBJ whole genome shotgun (WGS) entry which is preliminary data.</text>
</comment>
<accession>A0ABR6Z1H0</accession>
<dbReference type="SUPFAM" id="SSF51726">
    <property type="entry name" value="UROD/MetE-like"/>
    <property type="match status" value="1"/>
</dbReference>